<feature type="compositionally biased region" description="Low complexity" evidence="2">
    <location>
        <begin position="481"/>
        <end position="497"/>
    </location>
</feature>
<feature type="compositionally biased region" description="Basic and acidic residues" evidence="2">
    <location>
        <begin position="351"/>
        <end position="372"/>
    </location>
</feature>
<feature type="compositionally biased region" description="Low complexity" evidence="2">
    <location>
        <begin position="339"/>
        <end position="350"/>
    </location>
</feature>
<comment type="caution">
    <text evidence="3">The sequence shown here is derived from an EMBL/GenBank/DDBJ whole genome shotgun (WGS) entry which is preliminary data.</text>
</comment>
<evidence type="ECO:0000313" key="3">
    <source>
        <dbReference type="EMBL" id="KAF5838115.1"/>
    </source>
</evidence>
<feature type="compositionally biased region" description="Low complexity" evidence="2">
    <location>
        <begin position="292"/>
        <end position="301"/>
    </location>
</feature>
<feature type="compositionally biased region" description="Low complexity" evidence="2">
    <location>
        <begin position="117"/>
        <end position="145"/>
    </location>
</feature>
<feature type="coiled-coil region" evidence="1">
    <location>
        <begin position="40"/>
        <end position="88"/>
    </location>
</feature>
<feature type="compositionally biased region" description="Basic and acidic residues" evidence="2">
    <location>
        <begin position="324"/>
        <end position="338"/>
    </location>
</feature>
<sequence length="724" mass="77984">MELAQSPEALSAGLGIRLQQTRHELFFCLSVQVAQQGALSTGEESDVEELQEEVASLESQMKEVLSKYSNVEERLDVVERQLLDMARDALVATHESEQESGGESDTDNEDEQEAHQSSKSSSPGEGSNDSSSSGSRVASAAGRPGSLEHTHDGTVDKSSGKGRAMGPKWEERKQELVERQLQYQQAAEQATSATEKAGLMGMVASVGKALKKLGPTPAEPPMHTKDGHIQLPPAGSGFNTLETEDFEGVLAAVDTGTPQQPDEGNSNSAHAARDSESSGSSSSSGGGGNNLGSGSKAANSAEGRAADSNDAASNGRVSVEGDAEGQRELRIAQARRGDQSAVQAKQQAGQQKRDEELAKEEAEEEQRRREVEQGGSMATTIPLQAAQLPPPQGAAEEDGTSQAPAAANHHVAPSGEGVAQGGQQDTNQLPGAAGQGMNIEQGEAVNEGQHGSSSESMAFEGQQGHGESGQQQQGGGGAGASEGQQQGSTAGEGEAAQPFKGHQFKSPWWSKARDEEVEELLVQRRGASGDRESEEEKEERQKKEQEEKEKEERKDNPGILSRSHVYEINRLQSAITEIANSGYIESVKQLRETLLIQEWDMSNRHLAKKRAISMFERHLVEFNLYEEAGGFEVIGALYEDPDAYVELLVSERLRGLARSMMEECMSERRMQVYQSCNATAKDIAMRELNSSGLTSIFSMKEGLWGVAQRLFSIVQRIVMPFKFW</sequence>
<gene>
    <name evidence="3" type="ORF">DUNSADRAFT_3365</name>
</gene>
<dbReference type="Proteomes" id="UP000815325">
    <property type="component" value="Unassembled WGS sequence"/>
</dbReference>
<keyword evidence="1" id="KW-0175">Coiled coil</keyword>
<feature type="region of interest" description="Disordered" evidence="2">
    <location>
        <begin position="522"/>
        <end position="558"/>
    </location>
</feature>
<evidence type="ECO:0000313" key="4">
    <source>
        <dbReference type="Proteomes" id="UP000815325"/>
    </source>
</evidence>
<keyword evidence="4" id="KW-1185">Reference proteome</keyword>
<feature type="compositionally biased region" description="Polar residues" evidence="2">
    <location>
        <begin position="256"/>
        <end position="269"/>
    </location>
</feature>
<dbReference type="EMBL" id="MU069590">
    <property type="protein sequence ID" value="KAF5838115.1"/>
    <property type="molecule type" value="Genomic_DNA"/>
</dbReference>
<accession>A0ABQ7GUD7</accession>
<evidence type="ECO:0000256" key="1">
    <source>
        <dbReference type="SAM" id="Coils"/>
    </source>
</evidence>
<feature type="compositionally biased region" description="Gly residues" evidence="2">
    <location>
        <begin position="463"/>
        <end position="480"/>
    </location>
</feature>
<proteinExistence type="predicted"/>
<feature type="compositionally biased region" description="Acidic residues" evidence="2">
    <location>
        <begin position="98"/>
        <end position="112"/>
    </location>
</feature>
<feature type="region of interest" description="Disordered" evidence="2">
    <location>
        <begin position="88"/>
        <end position="176"/>
    </location>
</feature>
<reference evidence="3" key="1">
    <citation type="submission" date="2017-08" db="EMBL/GenBank/DDBJ databases">
        <authorList>
            <person name="Polle J.E."/>
            <person name="Barry K."/>
            <person name="Cushman J."/>
            <person name="Schmutz J."/>
            <person name="Tran D."/>
            <person name="Hathwaick L.T."/>
            <person name="Yim W.C."/>
            <person name="Jenkins J."/>
            <person name="Mckie-Krisberg Z.M."/>
            <person name="Prochnik S."/>
            <person name="Lindquist E."/>
            <person name="Dockter R.B."/>
            <person name="Adam C."/>
            <person name="Molina H."/>
            <person name="Bunkerborg J."/>
            <person name="Jin E."/>
            <person name="Buchheim M."/>
            <person name="Magnuson J."/>
        </authorList>
    </citation>
    <scope>NUCLEOTIDE SEQUENCE</scope>
    <source>
        <strain evidence="3">CCAP 19/18</strain>
    </source>
</reference>
<feature type="region of interest" description="Disordered" evidence="2">
    <location>
        <begin position="212"/>
        <end position="508"/>
    </location>
</feature>
<protein>
    <submittedName>
        <fullName evidence="3">Uncharacterized protein</fullName>
    </submittedName>
</protein>
<name>A0ABQ7GUD7_DUNSA</name>
<feature type="compositionally biased region" description="Basic and acidic residues" evidence="2">
    <location>
        <begin position="146"/>
        <end position="159"/>
    </location>
</feature>
<feature type="compositionally biased region" description="Basic and acidic residues" evidence="2">
    <location>
        <begin position="538"/>
        <end position="556"/>
    </location>
</feature>
<evidence type="ECO:0000256" key="2">
    <source>
        <dbReference type="SAM" id="MobiDB-lite"/>
    </source>
</evidence>
<organism evidence="3 4">
    <name type="scientific">Dunaliella salina</name>
    <name type="common">Green alga</name>
    <name type="synonym">Protococcus salinus</name>
    <dbReference type="NCBI Taxonomy" id="3046"/>
    <lineage>
        <taxon>Eukaryota</taxon>
        <taxon>Viridiplantae</taxon>
        <taxon>Chlorophyta</taxon>
        <taxon>core chlorophytes</taxon>
        <taxon>Chlorophyceae</taxon>
        <taxon>CS clade</taxon>
        <taxon>Chlamydomonadales</taxon>
        <taxon>Dunaliellaceae</taxon>
        <taxon>Dunaliella</taxon>
    </lineage>
</organism>